<keyword evidence="2" id="KW-1185">Reference proteome</keyword>
<dbReference type="SUPFAM" id="SSF55961">
    <property type="entry name" value="Bet v1-like"/>
    <property type="match status" value="1"/>
</dbReference>
<organism evidence="1 2">
    <name type="scientific">Bacillus carboniphilus</name>
    <dbReference type="NCBI Taxonomy" id="86663"/>
    <lineage>
        <taxon>Bacteria</taxon>
        <taxon>Bacillati</taxon>
        <taxon>Bacillota</taxon>
        <taxon>Bacilli</taxon>
        <taxon>Bacillales</taxon>
        <taxon>Bacillaceae</taxon>
        <taxon>Bacillus</taxon>
    </lineage>
</organism>
<dbReference type="EMBL" id="BAAADJ010000060">
    <property type="protein sequence ID" value="GAA0341686.1"/>
    <property type="molecule type" value="Genomic_DNA"/>
</dbReference>
<proteinExistence type="predicted"/>
<sequence>MFKGTYKHFTTFQHNMETVWGFYSNPKNLSKITRFPEVTFERNPVFKKGGKMPLMLHFFIFRVKWVLVFKDIKENAYFIDEALVVPFPFKKWKHTHTFIQKSEHIVMEDKIEYESYLPNWATQMILKKMFRGRDSLSNWDRGTGSVSHIKKRKNPNGE</sequence>
<gene>
    <name evidence="1" type="ORF">GCM10008967_35090</name>
</gene>
<dbReference type="Gene3D" id="3.30.530.20">
    <property type="match status" value="1"/>
</dbReference>
<evidence type="ECO:0000313" key="2">
    <source>
        <dbReference type="Proteomes" id="UP001500782"/>
    </source>
</evidence>
<evidence type="ECO:0008006" key="3">
    <source>
        <dbReference type="Google" id="ProtNLM"/>
    </source>
</evidence>
<dbReference type="InterPro" id="IPR023393">
    <property type="entry name" value="START-like_dom_sf"/>
</dbReference>
<dbReference type="Proteomes" id="UP001500782">
    <property type="component" value="Unassembled WGS sequence"/>
</dbReference>
<reference evidence="1 2" key="1">
    <citation type="journal article" date="2019" name="Int. J. Syst. Evol. Microbiol.">
        <title>The Global Catalogue of Microorganisms (GCM) 10K type strain sequencing project: providing services to taxonomists for standard genome sequencing and annotation.</title>
        <authorList>
            <consortium name="The Broad Institute Genomics Platform"/>
            <consortium name="The Broad Institute Genome Sequencing Center for Infectious Disease"/>
            <person name="Wu L."/>
            <person name="Ma J."/>
        </authorList>
    </citation>
    <scope>NUCLEOTIDE SEQUENCE [LARGE SCALE GENOMIC DNA]</scope>
    <source>
        <strain evidence="1 2">JCM 9731</strain>
    </source>
</reference>
<comment type="caution">
    <text evidence="1">The sequence shown here is derived from an EMBL/GenBank/DDBJ whole genome shotgun (WGS) entry which is preliminary data.</text>
</comment>
<accession>A0ABN0WN50</accession>
<evidence type="ECO:0000313" key="1">
    <source>
        <dbReference type="EMBL" id="GAA0341686.1"/>
    </source>
</evidence>
<protein>
    <recommendedName>
        <fullName evidence="3">Ligand-binding SRPBCC domain-containing protein</fullName>
    </recommendedName>
</protein>
<name>A0ABN0WN50_9BACI</name>
<dbReference type="RefSeq" id="WP_343801942.1">
    <property type="nucleotide sequence ID" value="NZ_BAAADJ010000060.1"/>
</dbReference>